<gene>
    <name evidence="19" type="ORF">FYJ33_12405</name>
</gene>
<dbReference type="SUPFAM" id="SSF52743">
    <property type="entry name" value="Subtilisin-like"/>
    <property type="match status" value="1"/>
</dbReference>
<feature type="domain" description="Inhibitor I9" evidence="17">
    <location>
        <begin position="85"/>
        <end position="165"/>
    </location>
</feature>
<evidence type="ECO:0000256" key="11">
    <source>
        <dbReference type="RuleBase" id="RU003355"/>
    </source>
</evidence>
<dbReference type="InterPro" id="IPR010435">
    <property type="entry name" value="C5a/SBT2-like_Fn3"/>
</dbReference>
<dbReference type="Gene3D" id="2.60.40.10">
    <property type="entry name" value="Immunoglobulins"/>
    <property type="match status" value="2"/>
</dbReference>
<dbReference type="InterPro" id="IPR036852">
    <property type="entry name" value="Peptidase_S8/S53_dom_sf"/>
</dbReference>
<dbReference type="NCBIfam" id="TIGR01167">
    <property type="entry name" value="LPXTG_anchor"/>
    <property type="match status" value="1"/>
</dbReference>
<proteinExistence type="inferred from homology"/>
<feature type="region of interest" description="Disordered" evidence="12">
    <location>
        <begin position="1459"/>
        <end position="1518"/>
    </location>
</feature>
<dbReference type="Pfam" id="PF05922">
    <property type="entry name" value="Inhibitor_I9"/>
    <property type="match status" value="1"/>
</dbReference>
<evidence type="ECO:0000256" key="5">
    <source>
        <dbReference type="ARBA" id="ARBA00022729"/>
    </source>
</evidence>
<feature type="compositionally biased region" description="Polar residues" evidence="12">
    <location>
        <begin position="1473"/>
        <end position="1518"/>
    </location>
</feature>
<dbReference type="PROSITE" id="PS00138">
    <property type="entry name" value="SUBTILASE_SER"/>
    <property type="match status" value="1"/>
</dbReference>
<evidence type="ECO:0000256" key="7">
    <source>
        <dbReference type="ARBA" id="ARBA00022801"/>
    </source>
</evidence>
<feature type="domain" description="C5a peptidase/Subtilisin-like protease SBT2-like Fn3-like" evidence="18">
    <location>
        <begin position="672"/>
        <end position="784"/>
    </location>
</feature>
<feature type="active site" description="Charge relay system" evidence="9 10">
    <location>
        <position position="202"/>
    </location>
</feature>
<evidence type="ECO:0000256" key="4">
    <source>
        <dbReference type="ARBA" id="ARBA00022670"/>
    </source>
</evidence>
<keyword evidence="6" id="KW-0677">Repeat</keyword>
<dbReference type="RefSeq" id="WP_154532070.1">
    <property type="nucleotide sequence ID" value="NZ_VULX01000024.1"/>
</dbReference>
<feature type="domain" description="Peptidase S8/S53" evidence="15">
    <location>
        <begin position="193"/>
        <end position="649"/>
    </location>
</feature>
<dbReference type="PRINTS" id="PR00723">
    <property type="entry name" value="SUBTILISIN"/>
</dbReference>
<keyword evidence="13" id="KW-0472">Membrane</keyword>
<dbReference type="Gene3D" id="3.50.30.30">
    <property type="match status" value="1"/>
</dbReference>
<dbReference type="InterPro" id="IPR050131">
    <property type="entry name" value="Peptidase_S8_subtilisin-like"/>
</dbReference>
<evidence type="ECO:0000313" key="20">
    <source>
        <dbReference type="Proteomes" id="UP000460287"/>
    </source>
</evidence>
<reference evidence="19 20" key="1">
    <citation type="submission" date="2019-08" db="EMBL/GenBank/DDBJ databases">
        <title>In-depth cultivation of the pig gut microbiome towards novel bacterial diversity and tailored functional studies.</title>
        <authorList>
            <person name="Wylensek D."/>
            <person name="Hitch T.C.A."/>
            <person name="Clavel T."/>
        </authorList>
    </citation>
    <scope>NUCLEOTIDE SEQUENCE [LARGE SCALE GENOMIC DNA]</scope>
    <source>
        <strain evidence="19 20">WCA-383-APC-5B</strain>
    </source>
</reference>
<dbReference type="InterPro" id="IPR023827">
    <property type="entry name" value="Peptidase_S8_Asp-AS"/>
</dbReference>
<dbReference type="PANTHER" id="PTHR43806:SF11">
    <property type="entry name" value="CEREVISIN-RELATED"/>
    <property type="match status" value="1"/>
</dbReference>
<dbReference type="InterPro" id="IPR015500">
    <property type="entry name" value="Peptidase_S8_subtilisin-rel"/>
</dbReference>
<evidence type="ECO:0000256" key="13">
    <source>
        <dbReference type="SAM" id="Phobius"/>
    </source>
</evidence>
<accession>A0A7X2T207</accession>
<dbReference type="InterPro" id="IPR046450">
    <property type="entry name" value="PA_dom_sf"/>
</dbReference>
<dbReference type="InterPro" id="IPR000209">
    <property type="entry name" value="Peptidase_S8/S53_dom"/>
</dbReference>
<dbReference type="CDD" id="cd02133">
    <property type="entry name" value="PA_C5a_like"/>
    <property type="match status" value="1"/>
</dbReference>
<dbReference type="SUPFAM" id="SSF52025">
    <property type="entry name" value="PA domain"/>
    <property type="match status" value="1"/>
</dbReference>
<feature type="active site" description="Charge relay system" evidence="9 10">
    <location>
        <position position="585"/>
    </location>
</feature>
<dbReference type="EMBL" id="VULX01000024">
    <property type="protein sequence ID" value="MSR92174.1"/>
    <property type="molecule type" value="Genomic_DNA"/>
</dbReference>
<dbReference type="InterPro" id="IPR013783">
    <property type="entry name" value="Ig-like_fold"/>
</dbReference>
<evidence type="ECO:0000259" key="15">
    <source>
        <dbReference type="Pfam" id="PF00082"/>
    </source>
</evidence>
<comment type="caution">
    <text evidence="19">The sequence shown here is derived from an EMBL/GenBank/DDBJ whole genome shotgun (WGS) entry which is preliminary data.</text>
</comment>
<evidence type="ECO:0000313" key="19">
    <source>
        <dbReference type="EMBL" id="MSR92174.1"/>
    </source>
</evidence>
<keyword evidence="8 10" id="KW-0720">Serine protease</keyword>
<protein>
    <submittedName>
        <fullName evidence="19">S8 family serine peptidase</fullName>
    </submittedName>
</protein>
<feature type="transmembrane region" description="Helical" evidence="13">
    <location>
        <begin position="1526"/>
        <end position="1548"/>
    </location>
</feature>
<keyword evidence="7 10" id="KW-0378">Hydrolase</keyword>
<organism evidence="19 20">
    <name type="scientific">Inconstantimicrobium porci</name>
    <dbReference type="NCBI Taxonomy" id="2652291"/>
    <lineage>
        <taxon>Bacteria</taxon>
        <taxon>Bacillati</taxon>
        <taxon>Bacillota</taxon>
        <taxon>Clostridia</taxon>
        <taxon>Eubacteriales</taxon>
        <taxon>Clostridiaceae</taxon>
        <taxon>Inconstantimicrobium</taxon>
    </lineage>
</organism>
<dbReference type="Gene3D" id="2.60.40.1710">
    <property type="entry name" value="Subtilisin-like superfamily"/>
    <property type="match status" value="1"/>
</dbReference>
<feature type="active site" description="Charge relay system" evidence="9 10">
    <location>
        <position position="260"/>
    </location>
</feature>
<evidence type="ECO:0000256" key="9">
    <source>
        <dbReference type="PIRSR" id="PIRSR615500-1"/>
    </source>
</evidence>
<keyword evidence="2" id="KW-0134">Cell wall</keyword>
<keyword evidence="13" id="KW-1133">Transmembrane helix</keyword>
<feature type="chain" id="PRO_5038722291" evidence="14">
    <location>
        <begin position="24"/>
        <end position="1555"/>
    </location>
</feature>
<dbReference type="Pfam" id="PF02225">
    <property type="entry name" value="PA"/>
    <property type="match status" value="1"/>
</dbReference>
<evidence type="ECO:0000256" key="8">
    <source>
        <dbReference type="ARBA" id="ARBA00022825"/>
    </source>
</evidence>
<keyword evidence="20" id="KW-1185">Reference proteome</keyword>
<dbReference type="Gene3D" id="3.40.50.200">
    <property type="entry name" value="Peptidase S8/S53 domain"/>
    <property type="match status" value="1"/>
</dbReference>
<dbReference type="Pfam" id="PF00082">
    <property type="entry name" value="Peptidase_S8"/>
    <property type="match status" value="1"/>
</dbReference>
<sequence>MKSKLCKATSALVSVVFASSLTASVTKPYQASANEQKLVSDLKSKLLQKKNAEMKVGDTLAGHKKVKIDEENKRTSNNPEETVRVIVELNADSASEKAGDASKATKSMINSTIAGQASIKQQVEKIANNKVKNTYGNLINGFSINVKRKDIEKIKKLKGVENVTEARVFYPTMTTAKDLTQVKDVWKNKKYKGEGLVAAIIDTGIDYTHKDMKAPADSSKLKIKENTYNDGGKYFTNKVPYGYNFADKNNQVIDKSGSMHGMHVAGIVAADGSQEEVNNGEAIQGVAPEAQLLAMKVFSNDPNNSGAFSDDIVAAIEKSVELKADVINMSLGSTAGFVDSDDPEQKAIKEAADAGVICVVSAGNESYSTNPYVLDNQKDTATVGSPGLATEAIEVASSENTNVHLNALTATVNGKIKNFGYTQSSVDPRDKFSAGQKLEIVNCGYGDVSDFAGKDLKGKVALIQRGKLNFTVKQDNAQAAGAAAVIVYNNQGNSYINMASNASLEIPALFIAQSDGEALLSDKKATIEFNGKTVVTANVASQQMSDFTSWGPAPDLQFAPEVTAPGGNIFSTVNDNRYASMSGTSMAAPHTTGVTALAVQAVKEKNLGLTGKDLVSYVKNSLINTAKILYDKEGSDGTVPYSPRRQGAGLVQAEDAINNTVLATADDGQATVSLKEVGEKTEFNITLKNYGDKDQTYSMKTPGGVLTSKVPEDGMSVSVMNCDTVLNGAKVTFDKDKVTVPAKSNVTVKATLKIDSKTKKGNYAEGYIQFKNETSAPSLVVPYMGFYGDWSAEKIISPMTWEKESNDYLIPSIAVVPYNGSYNYAGFDGRDENGVKINPNKIAISPNNDGKNDKLVPELYMWRNAKNMSVDILDKDNKVIAENVAKVDNVRKQLLSKSTSPAIKNNLSWDGTAYNAENGKKEPVKDGQYYMKIKSKVMTDGKEQDTVVPVKVDATAPKITLTSAQQTNSTSYKLTFTIDEATSGLQAYLASVNGKTVKTKTTDNVHYTADVTLDEDNDNEIEIAALDNAENISDESFTVSTKVDKTPVLFSNVQPSQEYTEKNVTFEGRVTNNVQVLRIANKDVKINDNKTFSVNVTLNEGVNTIPVYAADKNGKELMNYGLKVFCDTTAPVITLDSALVSNGVINAASHKVTLKGKVSDNVFGYKFYINEQQILSSFNEGKFGPQYNEKEFTKELTVNDGDIVSLKAIDELDNKVEQKYTVKINPGLGVKISAVADGGLYNKDVTPVVEYNEKEYDVTMTLNGAPYTKGQAITEQGDYTLVVNSALKGEKSPVGSQTFKFTIDKTAPIIKVEGVENGKLYNKDVTPVITVEQGATVTEMTLDGKEYDKAVVSTDGVHKLVVKAVDKAGNETKYEAEFTLDKTAPEITVEGVQDGFKYENEVKAVVKANEKTSELTVTLDGKAYDGSVINTDGKHELKVTAVDLAGNKTEKTVVFTVEMPKPANQKPDPSKKPGNNQGKAGSGIVTTNDDNTGNGKVTIAGKTNDTKNVSAPTTVSTSKMPKTGSIVNALSITIVALIMIVAGVAVVFTKRKRRL</sequence>
<evidence type="ECO:0000259" key="16">
    <source>
        <dbReference type="Pfam" id="PF02225"/>
    </source>
</evidence>
<dbReference type="InterPro" id="IPR023828">
    <property type="entry name" value="Peptidase_S8_Ser-AS"/>
</dbReference>
<comment type="similarity">
    <text evidence="1 10 11">Belongs to the peptidase S8 family.</text>
</comment>
<dbReference type="InterPro" id="IPR034216">
    <property type="entry name" value="C5a_Peptidase"/>
</dbReference>
<dbReference type="GO" id="GO:0004252">
    <property type="term" value="F:serine-type endopeptidase activity"/>
    <property type="evidence" value="ECO:0007669"/>
    <property type="project" value="UniProtKB-UniRule"/>
</dbReference>
<keyword evidence="4 10" id="KW-0645">Protease</keyword>
<dbReference type="PROSITE" id="PS51892">
    <property type="entry name" value="SUBTILASE"/>
    <property type="match status" value="1"/>
</dbReference>
<evidence type="ECO:0000259" key="18">
    <source>
        <dbReference type="Pfam" id="PF06280"/>
    </source>
</evidence>
<feature type="domain" description="PA" evidence="16">
    <location>
        <begin position="440"/>
        <end position="519"/>
    </location>
</feature>
<name>A0A7X2T207_9CLOT</name>
<dbReference type="InterPro" id="IPR010259">
    <property type="entry name" value="S8pro/Inhibitor_I9"/>
</dbReference>
<evidence type="ECO:0000256" key="12">
    <source>
        <dbReference type="SAM" id="MobiDB-lite"/>
    </source>
</evidence>
<evidence type="ECO:0000256" key="10">
    <source>
        <dbReference type="PROSITE-ProRule" id="PRU01240"/>
    </source>
</evidence>
<keyword evidence="5 14" id="KW-0732">Signal</keyword>
<evidence type="ECO:0000256" key="6">
    <source>
        <dbReference type="ARBA" id="ARBA00022737"/>
    </source>
</evidence>
<dbReference type="PROSITE" id="PS00137">
    <property type="entry name" value="SUBTILASE_HIS"/>
    <property type="match status" value="1"/>
</dbReference>
<evidence type="ECO:0000256" key="2">
    <source>
        <dbReference type="ARBA" id="ARBA00022512"/>
    </source>
</evidence>
<dbReference type="InterPro" id="IPR022398">
    <property type="entry name" value="Peptidase_S8_His-AS"/>
</dbReference>
<feature type="signal peptide" evidence="14">
    <location>
        <begin position="1"/>
        <end position="23"/>
    </location>
</feature>
<dbReference type="Pfam" id="PF06280">
    <property type="entry name" value="fn3_5"/>
    <property type="match status" value="1"/>
</dbReference>
<dbReference type="PANTHER" id="PTHR43806">
    <property type="entry name" value="PEPTIDASE S8"/>
    <property type="match status" value="1"/>
</dbReference>
<dbReference type="GO" id="GO:0016020">
    <property type="term" value="C:membrane"/>
    <property type="evidence" value="ECO:0007669"/>
    <property type="project" value="InterPro"/>
</dbReference>
<evidence type="ECO:0000256" key="3">
    <source>
        <dbReference type="ARBA" id="ARBA00022525"/>
    </source>
</evidence>
<dbReference type="InterPro" id="IPR003137">
    <property type="entry name" value="PA_domain"/>
</dbReference>
<dbReference type="Proteomes" id="UP000460287">
    <property type="component" value="Unassembled WGS sequence"/>
</dbReference>
<dbReference type="GO" id="GO:0006508">
    <property type="term" value="P:proteolysis"/>
    <property type="evidence" value="ECO:0007669"/>
    <property type="project" value="UniProtKB-KW"/>
</dbReference>
<dbReference type="CDD" id="cd07475">
    <property type="entry name" value="Peptidases_S8_C5a_Peptidase"/>
    <property type="match status" value="1"/>
</dbReference>
<evidence type="ECO:0000256" key="14">
    <source>
        <dbReference type="SAM" id="SignalP"/>
    </source>
</evidence>
<keyword evidence="13" id="KW-0812">Transmembrane</keyword>
<keyword evidence="3" id="KW-0964">Secreted</keyword>
<evidence type="ECO:0000256" key="1">
    <source>
        <dbReference type="ARBA" id="ARBA00011073"/>
    </source>
</evidence>
<dbReference type="PROSITE" id="PS00136">
    <property type="entry name" value="SUBTILASE_ASP"/>
    <property type="match status" value="1"/>
</dbReference>
<evidence type="ECO:0000259" key="17">
    <source>
        <dbReference type="Pfam" id="PF05922"/>
    </source>
</evidence>